<comment type="caution">
    <text evidence="5">The sequence shown here is derived from an EMBL/GenBank/DDBJ whole genome shotgun (WGS) entry which is preliminary data.</text>
</comment>
<organism evidence="5 6">
    <name type="scientific">Ectobacillus funiculus</name>
    <dbReference type="NCBI Taxonomy" id="137993"/>
    <lineage>
        <taxon>Bacteria</taxon>
        <taxon>Bacillati</taxon>
        <taxon>Bacillota</taxon>
        <taxon>Bacilli</taxon>
        <taxon>Bacillales</taxon>
        <taxon>Bacillaceae</taxon>
        <taxon>Ectobacillus</taxon>
    </lineage>
</organism>
<dbReference type="EMBL" id="JBHMAF010000190">
    <property type="protein sequence ID" value="MFB9761309.1"/>
    <property type="molecule type" value="Genomic_DNA"/>
</dbReference>
<feature type="transmembrane region" description="Helical" evidence="3">
    <location>
        <begin position="195"/>
        <end position="211"/>
    </location>
</feature>
<dbReference type="PANTHER" id="PTHR37312">
    <property type="entry name" value="MEMBRANE-BOUND ACYLTRANSFERASE YKRP-RELATED"/>
    <property type="match status" value="1"/>
</dbReference>
<proteinExistence type="inferred from homology"/>
<keyword evidence="3" id="KW-0812">Transmembrane</keyword>
<comment type="similarity">
    <text evidence="2">Belongs to the acyltransferase 3 family.</text>
</comment>
<keyword evidence="3" id="KW-1133">Transmembrane helix</keyword>
<reference evidence="5 6" key="1">
    <citation type="submission" date="2024-09" db="EMBL/GenBank/DDBJ databases">
        <authorList>
            <person name="Sun Q."/>
            <person name="Mori K."/>
        </authorList>
    </citation>
    <scope>NUCLEOTIDE SEQUENCE [LARGE SCALE GENOMIC DNA]</scope>
    <source>
        <strain evidence="5 6">JCM 11201</strain>
    </source>
</reference>
<feature type="transmembrane region" description="Helical" evidence="3">
    <location>
        <begin position="162"/>
        <end position="183"/>
    </location>
</feature>
<sequence length="349" mass="40909">MHNRITWIDTCKGIGIFLVILGHTMLIGKPRLQIYSFHMPLFFFLSGFLFSSKGSFKEFLLVKLRSILVPYFAFAILTLFLFSHYSGQPIEFRVFLESTLESKRNFIYYNVPLWFLTSLFLMEVLFYFIVKFIKNKIAILLLVFIIGFLAFAKLGATMGTRILPWSLDQSLYYLTYFGIGYFVRRMHWLERDIKKSVVLIGLSSLYIWFVIDSTVYQKGWQLLDFPPEFYGYFSGVIWACLAISFVIYISQFLVNSPLINYVGKNSIIFMALHVTLAFNVFNTYFREPLSLEDHPNILALFITGFAILMLIPVSFIINHLFPFLLGRKYNLRKMLPRLLKRKDNTKSSF</sequence>
<evidence type="ECO:0000259" key="4">
    <source>
        <dbReference type="Pfam" id="PF01757"/>
    </source>
</evidence>
<keyword evidence="6" id="KW-1185">Reference proteome</keyword>
<evidence type="ECO:0000256" key="1">
    <source>
        <dbReference type="ARBA" id="ARBA00004370"/>
    </source>
</evidence>
<feature type="transmembrane region" description="Helical" evidence="3">
    <location>
        <begin position="231"/>
        <end position="254"/>
    </location>
</feature>
<name>A0ABV5WL00_9BACI</name>
<keyword evidence="3" id="KW-0472">Membrane</keyword>
<gene>
    <name evidence="5" type="ORF">ACFFMS_23960</name>
</gene>
<dbReference type="InterPro" id="IPR002656">
    <property type="entry name" value="Acyl_transf_3_dom"/>
</dbReference>
<evidence type="ECO:0000256" key="3">
    <source>
        <dbReference type="SAM" id="Phobius"/>
    </source>
</evidence>
<dbReference type="Pfam" id="PF01757">
    <property type="entry name" value="Acyl_transf_3"/>
    <property type="match status" value="1"/>
</dbReference>
<feature type="transmembrane region" description="Helical" evidence="3">
    <location>
        <begin position="7"/>
        <end position="28"/>
    </location>
</feature>
<accession>A0ABV5WL00</accession>
<evidence type="ECO:0000313" key="5">
    <source>
        <dbReference type="EMBL" id="MFB9761309.1"/>
    </source>
</evidence>
<feature type="transmembrane region" description="Helical" evidence="3">
    <location>
        <begin position="297"/>
        <end position="325"/>
    </location>
</feature>
<feature type="transmembrane region" description="Helical" evidence="3">
    <location>
        <begin position="64"/>
        <end position="86"/>
    </location>
</feature>
<feature type="domain" description="Acyltransferase 3" evidence="4">
    <location>
        <begin position="6"/>
        <end position="316"/>
    </location>
</feature>
<dbReference type="Proteomes" id="UP001589609">
    <property type="component" value="Unassembled WGS sequence"/>
</dbReference>
<protein>
    <submittedName>
        <fullName evidence="5">Acyltransferase family protein</fullName>
    </submittedName>
</protein>
<evidence type="ECO:0000313" key="6">
    <source>
        <dbReference type="Proteomes" id="UP001589609"/>
    </source>
</evidence>
<feature type="transmembrane region" description="Helical" evidence="3">
    <location>
        <begin position="266"/>
        <end position="285"/>
    </location>
</feature>
<dbReference type="RefSeq" id="WP_379951501.1">
    <property type="nucleotide sequence ID" value="NZ_JBHMAF010000190.1"/>
</dbReference>
<feature type="transmembrane region" description="Helical" evidence="3">
    <location>
        <begin position="137"/>
        <end position="156"/>
    </location>
</feature>
<dbReference type="PANTHER" id="PTHR37312:SF1">
    <property type="entry name" value="MEMBRANE-BOUND ACYLTRANSFERASE YKRP-RELATED"/>
    <property type="match status" value="1"/>
</dbReference>
<dbReference type="GO" id="GO:0016746">
    <property type="term" value="F:acyltransferase activity"/>
    <property type="evidence" value="ECO:0007669"/>
    <property type="project" value="UniProtKB-KW"/>
</dbReference>
<evidence type="ECO:0000256" key="2">
    <source>
        <dbReference type="ARBA" id="ARBA00007400"/>
    </source>
</evidence>
<feature type="transmembrane region" description="Helical" evidence="3">
    <location>
        <begin position="106"/>
        <end position="130"/>
    </location>
</feature>
<keyword evidence="5" id="KW-0808">Transferase</keyword>
<keyword evidence="5" id="KW-0012">Acyltransferase</keyword>
<feature type="transmembrane region" description="Helical" evidence="3">
    <location>
        <begin position="34"/>
        <end position="52"/>
    </location>
</feature>
<dbReference type="InterPro" id="IPR052734">
    <property type="entry name" value="Nod_factor_acetyltransferase"/>
</dbReference>
<comment type="subcellular location">
    <subcellularLocation>
        <location evidence="1">Membrane</location>
    </subcellularLocation>
</comment>